<gene>
    <name evidence="2" type="ORF">JO391_11750</name>
</gene>
<feature type="transmembrane region" description="Helical" evidence="1">
    <location>
        <begin position="39"/>
        <end position="56"/>
    </location>
</feature>
<dbReference type="EMBL" id="CP069370">
    <property type="protein sequence ID" value="QYZ68460.1"/>
    <property type="molecule type" value="Genomic_DNA"/>
</dbReference>
<keyword evidence="3" id="KW-1185">Reference proteome</keyword>
<evidence type="ECO:0000256" key="1">
    <source>
        <dbReference type="SAM" id="Phobius"/>
    </source>
</evidence>
<keyword evidence="1" id="KW-0472">Membrane</keyword>
<evidence type="ECO:0008006" key="4">
    <source>
        <dbReference type="Google" id="ProtNLM"/>
    </source>
</evidence>
<evidence type="ECO:0000313" key="2">
    <source>
        <dbReference type="EMBL" id="QYZ68460.1"/>
    </source>
</evidence>
<protein>
    <recommendedName>
        <fullName evidence="4">DUF3329 domain-containing protein</fullName>
    </recommendedName>
</protein>
<dbReference type="AlphaFoldDB" id="A0A8G0ZTN7"/>
<feature type="transmembrane region" description="Helical" evidence="1">
    <location>
        <begin position="15"/>
        <end position="33"/>
    </location>
</feature>
<proteinExistence type="predicted"/>
<sequence>MRLLDPNHPMFQRAWVRWATVLLPGLWAVMEFALGNPGWGLLFGAAAAYAAWELFFRRQP</sequence>
<organism evidence="2 3">
    <name type="scientific">Neotabrizicola shimadae</name>
    <dbReference type="NCBI Taxonomy" id="2807096"/>
    <lineage>
        <taxon>Bacteria</taxon>
        <taxon>Pseudomonadati</taxon>
        <taxon>Pseudomonadota</taxon>
        <taxon>Alphaproteobacteria</taxon>
        <taxon>Rhodobacterales</taxon>
        <taxon>Paracoccaceae</taxon>
        <taxon>Neotabrizicola</taxon>
    </lineage>
</organism>
<accession>A0A8G0ZTN7</accession>
<keyword evidence="1" id="KW-1133">Transmembrane helix</keyword>
<keyword evidence="1" id="KW-0812">Transmembrane</keyword>
<name>A0A8G0ZTN7_9RHOB</name>
<reference evidence="2" key="1">
    <citation type="submission" date="2021-02" db="EMBL/GenBank/DDBJ databases">
        <title>Rhodobacter shimadae sp. nov., an aerobic anoxygenic phototrophic bacterium isolated from a hot spring.</title>
        <authorList>
            <person name="Muramatsu S."/>
            <person name="Haruta S."/>
            <person name="Hirose S."/>
            <person name="Hanada S."/>
        </authorList>
    </citation>
    <scope>NUCLEOTIDE SEQUENCE</scope>
    <source>
        <strain evidence="2">N10</strain>
    </source>
</reference>
<dbReference type="KEGG" id="nsm:JO391_11750"/>
<dbReference type="RefSeq" id="WP_220660683.1">
    <property type="nucleotide sequence ID" value="NZ_CP069370.1"/>
</dbReference>
<dbReference type="Proteomes" id="UP000826300">
    <property type="component" value="Chromosome"/>
</dbReference>
<evidence type="ECO:0000313" key="3">
    <source>
        <dbReference type="Proteomes" id="UP000826300"/>
    </source>
</evidence>